<dbReference type="PANTHER" id="PTHR31465">
    <property type="entry name" value="PROTEIN RTA1-RELATED"/>
    <property type="match status" value="1"/>
</dbReference>
<feature type="transmembrane region" description="Helical" evidence="5">
    <location>
        <begin position="243"/>
        <end position="263"/>
    </location>
</feature>
<dbReference type="AlphaFoldDB" id="A0A165DZK3"/>
<evidence type="ECO:0000256" key="2">
    <source>
        <dbReference type="ARBA" id="ARBA00022692"/>
    </source>
</evidence>
<dbReference type="InParanoid" id="A0A165DZK3"/>
<dbReference type="PANTHER" id="PTHR31465:SF13">
    <property type="entry name" value="RTA1 DOMAIN PROTEIN-RELATED"/>
    <property type="match status" value="1"/>
</dbReference>
<feature type="transmembrane region" description="Helical" evidence="5">
    <location>
        <begin position="25"/>
        <end position="43"/>
    </location>
</feature>
<dbReference type="InterPro" id="IPR007568">
    <property type="entry name" value="RTA1"/>
</dbReference>
<keyword evidence="2 5" id="KW-0812">Transmembrane</keyword>
<keyword evidence="3 5" id="KW-1133">Transmembrane helix</keyword>
<evidence type="ECO:0008006" key="8">
    <source>
        <dbReference type="Google" id="ProtNLM"/>
    </source>
</evidence>
<feature type="transmembrane region" description="Helical" evidence="5">
    <location>
        <begin position="50"/>
        <end position="70"/>
    </location>
</feature>
<dbReference type="Proteomes" id="UP000076842">
    <property type="component" value="Unassembled WGS sequence"/>
</dbReference>
<dbReference type="OrthoDB" id="3358017at2759"/>
<dbReference type="GO" id="GO:0016020">
    <property type="term" value="C:membrane"/>
    <property type="evidence" value="ECO:0007669"/>
    <property type="project" value="UniProtKB-SubCell"/>
</dbReference>
<organism evidence="6 7">
    <name type="scientific">Calocera cornea HHB12733</name>
    <dbReference type="NCBI Taxonomy" id="1353952"/>
    <lineage>
        <taxon>Eukaryota</taxon>
        <taxon>Fungi</taxon>
        <taxon>Dikarya</taxon>
        <taxon>Basidiomycota</taxon>
        <taxon>Agaricomycotina</taxon>
        <taxon>Dacrymycetes</taxon>
        <taxon>Dacrymycetales</taxon>
        <taxon>Dacrymycetaceae</taxon>
        <taxon>Calocera</taxon>
    </lineage>
</organism>
<name>A0A165DZK3_9BASI</name>
<evidence type="ECO:0000256" key="3">
    <source>
        <dbReference type="ARBA" id="ARBA00022989"/>
    </source>
</evidence>
<evidence type="ECO:0000313" key="6">
    <source>
        <dbReference type="EMBL" id="KZT53804.1"/>
    </source>
</evidence>
<dbReference type="Pfam" id="PF04479">
    <property type="entry name" value="RTA1"/>
    <property type="match status" value="1"/>
</dbReference>
<dbReference type="EMBL" id="KV424028">
    <property type="protein sequence ID" value="KZT53804.1"/>
    <property type="molecule type" value="Genomic_DNA"/>
</dbReference>
<dbReference type="STRING" id="1353952.A0A165DZK3"/>
<proteinExistence type="predicted"/>
<accession>A0A165DZK3</accession>
<reference evidence="6 7" key="1">
    <citation type="journal article" date="2016" name="Mol. Biol. Evol.">
        <title>Comparative Genomics of Early-Diverging Mushroom-Forming Fungi Provides Insights into the Origins of Lignocellulose Decay Capabilities.</title>
        <authorList>
            <person name="Nagy L.G."/>
            <person name="Riley R."/>
            <person name="Tritt A."/>
            <person name="Adam C."/>
            <person name="Daum C."/>
            <person name="Floudas D."/>
            <person name="Sun H."/>
            <person name="Yadav J.S."/>
            <person name="Pangilinan J."/>
            <person name="Larsson K.H."/>
            <person name="Matsuura K."/>
            <person name="Barry K."/>
            <person name="Labutti K."/>
            <person name="Kuo R."/>
            <person name="Ohm R.A."/>
            <person name="Bhattacharya S.S."/>
            <person name="Shirouzu T."/>
            <person name="Yoshinaga Y."/>
            <person name="Martin F.M."/>
            <person name="Grigoriev I.V."/>
            <person name="Hibbett D.S."/>
        </authorList>
    </citation>
    <scope>NUCLEOTIDE SEQUENCE [LARGE SCALE GENOMIC DNA]</scope>
    <source>
        <strain evidence="6 7">HHB12733</strain>
    </source>
</reference>
<comment type="subcellular location">
    <subcellularLocation>
        <location evidence="1">Membrane</location>
        <topology evidence="1">Multi-pass membrane protein</topology>
    </subcellularLocation>
</comment>
<protein>
    <recommendedName>
        <fullName evidence="8">RTA1 domain protein</fullName>
    </recommendedName>
</protein>
<sequence>MASNSTTLPSGFVEGSWWYYLPNKIAPVVFAVLFLISGCWHLYQNIVYKCWKTTGLLPFAALVFVEGYVLREVGAFHPDSLAFYMASTIELLCSPPVYEAANCFIVTRFLYYVPYRAPLHPWRLMLTLGTFEAYLEAINANGAAEATSYRGSNVKSGKILMNISLVCQIISMLFFIGVTFRFEYNCRRVGLFPDKLRNGLRVVYVSCALISMRTIYRSVEWFDAPNLDPSNPDSFPPVLRTEAYFYVFEASVMLINTFLLNIFHPTRLIPQNYKVYLAPDGVTELEGRGMTKDPRPYWLQWVDPFDLYGLFTKRDEKINFWLPETDASSTTQSDHTSDMEKQGWGNWKTQDKLVQVV</sequence>
<evidence type="ECO:0000256" key="5">
    <source>
        <dbReference type="SAM" id="Phobius"/>
    </source>
</evidence>
<keyword evidence="4 5" id="KW-0472">Membrane</keyword>
<evidence type="ECO:0000256" key="4">
    <source>
        <dbReference type="ARBA" id="ARBA00023136"/>
    </source>
</evidence>
<gene>
    <name evidence="6" type="ORF">CALCODRAFT_519810</name>
</gene>
<feature type="transmembrane region" description="Helical" evidence="5">
    <location>
        <begin position="199"/>
        <end position="216"/>
    </location>
</feature>
<keyword evidence="7" id="KW-1185">Reference proteome</keyword>
<evidence type="ECO:0000256" key="1">
    <source>
        <dbReference type="ARBA" id="ARBA00004141"/>
    </source>
</evidence>
<evidence type="ECO:0000313" key="7">
    <source>
        <dbReference type="Proteomes" id="UP000076842"/>
    </source>
</evidence>
<feature type="transmembrane region" description="Helical" evidence="5">
    <location>
        <begin position="159"/>
        <end position="178"/>
    </location>
</feature>